<dbReference type="EMBL" id="JACGWN010000013">
    <property type="protein sequence ID" value="KAL0411346.1"/>
    <property type="molecule type" value="Genomic_DNA"/>
</dbReference>
<feature type="region of interest" description="Disordered" evidence="1">
    <location>
        <begin position="13"/>
        <end position="97"/>
    </location>
</feature>
<proteinExistence type="predicted"/>
<comment type="caution">
    <text evidence="2">The sequence shown here is derived from an EMBL/GenBank/DDBJ whole genome shotgun (WGS) entry which is preliminary data.</text>
</comment>
<reference evidence="2" key="1">
    <citation type="submission" date="2020-06" db="EMBL/GenBank/DDBJ databases">
        <authorList>
            <person name="Li T."/>
            <person name="Hu X."/>
            <person name="Zhang T."/>
            <person name="Song X."/>
            <person name="Zhang H."/>
            <person name="Dai N."/>
            <person name="Sheng W."/>
            <person name="Hou X."/>
            <person name="Wei L."/>
        </authorList>
    </citation>
    <scope>NUCLEOTIDE SEQUENCE</scope>
    <source>
        <strain evidence="2">KEN1</strain>
        <tissue evidence="2">Leaf</tissue>
    </source>
</reference>
<gene>
    <name evidence="2" type="ORF">Slati_3724300</name>
</gene>
<reference evidence="2" key="2">
    <citation type="journal article" date="2024" name="Plant">
        <title>Genomic evolution and insights into agronomic trait innovations of Sesamum species.</title>
        <authorList>
            <person name="Miao H."/>
            <person name="Wang L."/>
            <person name="Qu L."/>
            <person name="Liu H."/>
            <person name="Sun Y."/>
            <person name="Le M."/>
            <person name="Wang Q."/>
            <person name="Wei S."/>
            <person name="Zheng Y."/>
            <person name="Lin W."/>
            <person name="Duan Y."/>
            <person name="Cao H."/>
            <person name="Xiong S."/>
            <person name="Wang X."/>
            <person name="Wei L."/>
            <person name="Li C."/>
            <person name="Ma Q."/>
            <person name="Ju M."/>
            <person name="Zhao R."/>
            <person name="Li G."/>
            <person name="Mu C."/>
            <person name="Tian Q."/>
            <person name="Mei H."/>
            <person name="Zhang T."/>
            <person name="Gao T."/>
            <person name="Zhang H."/>
        </authorList>
    </citation>
    <scope>NUCLEOTIDE SEQUENCE</scope>
    <source>
        <strain evidence="2">KEN1</strain>
    </source>
</reference>
<sequence length="97" mass="10136">MHYLILFLLTRGRSRQSSWRGRGGSERSPPAATTDSVVGDALNEGGQAAKEAGSPPATEGDSSEVPPNTSTDIPEGVPIAMPKGLEDKEDPTCGEKN</sequence>
<name>A0AAW2U6F7_9LAMI</name>
<protein>
    <submittedName>
        <fullName evidence="2">Uncharacterized protein</fullName>
    </submittedName>
</protein>
<evidence type="ECO:0000256" key="1">
    <source>
        <dbReference type="SAM" id="MobiDB-lite"/>
    </source>
</evidence>
<evidence type="ECO:0000313" key="2">
    <source>
        <dbReference type="EMBL" id="KAL0411346.1"/>
    </source>
</evidence>
<accession>A0AAW2U6F7</accession>
<dbReference type="AlphaFoldDB" id="A0AAW2U6F7"/>
<feature type="compositionally biased region" description="Basic and acidic residues" evidence="1">
    <location>
        <begin position="84"/>
        <end position="97"/>
    </location>
</feature>
<organism evidence="2">
    <name type="scientific">Sesamum latifolium</name>
    <dbReference type="NCBI Taxonomy" id="2727402"/>
    <lineage>
        <taxon>Eukaryota</taxon>
        <taxon>Viridiplantae</taxon>
        <taxon>Streptophyta</taxon>
        <taxon>Embryophyta</taxon>
        <taxon>Tracheophyta</taxon>
        <taxon>Spermatophyta</taxon>
        <taxon>Magnoliopsida</taxon>
        <taxon>eudicotyledons</taxon>
        <taxon>Gunneridae</taxon>
        <taxon>Pentapetalae</taxon>
        <taxon>asterids</taxon>
        <taxon>lamiids</taxon>
        <taxon>Lamiales</taxon>
        <taxon>Pedaliaceae</taxon>
        <taxon>Sesamum</taxon>
    </lineage>
</organism>